<dbReference type="InterPro" id="IPR036291">
    <property type="entry name" value="NAD(P)-bd_dom_sf"/>
</dbReference>
<name>A0A5E4NKD0_9HEMI</name>
<evidence type="ECO:0000313" key="6">
    <source>
        <dbReference type="Proteomes" id="UP000325440"/>
    </source>
</evidence>
<evidence type="ECO:0000313" key="5">
    <source>
        <dbReference type="EMBL" id="VVC43050.1"/>
    </source>
</evidence>
<dbReference type="Gene3D" id="3.40.50.720">
    <property type="entry name" value="NAD(P)-binding Rossmann-like Domain"/>
    <property type="match status" value="1"/>
</dbReference>
<dbReference type="InterPro" id="IPR002347">
    <property type="entry name" value="SDR_fam"/>
</dbReference>
<gene>
    <name evidence="5" type="ORF">CINCED_3A020240</name>
</gene>
<protein>
    <submittedName>
        <fullName evidence="5">NAD(P)-binding domain,Short-chain dehydrogenase/reductase SDR</fullName>
    </submittedName>
</protein>
<comment type="similarity">
    <text evidence="1 3">Belongs to the short-chain dehydrogenases/reductases (SDR) family.</text>
</comment>
<dbReference type="PANTHER" id="PTHR24322">
    <property type="entry name" value="PKSB"/>
    <property type="match status" value="1"/>
</dbReference>
<keyword evidence="2" id="KW-0560">Oxidoreductase</keyword>
<keyword evidence="4" id="KW-1133">Transmembrane helix</keyword>
<evidence type="ECO:0000256" key="4">
    <source>
        <dbReference type="SAM" id="Phobius"/>
    </source>
</evidence>
<accession>A0A5E4NKD0</accession>
<keyword evidence="4" id="KW-0472">Membrane</keyword>
<dbReference type="PRINTS" id="PR00080">
    <property type="entry name" value="SDRFAMILY"/>
</dbReference>
<keyword evidence="4" id="KW-0812">Transmembrane</keyword>
<dbReference type="EMBL" id="CABPRJ010002367">
    <property type="protein sequence ID" value="VVC43050.1"/>
    <property type="molecule type" value="Genomic_DNA"/>
</dbReference>
<evidence type="ECO:0000256" key="3">
    <source>
        <dbReference type="RuleBase" id="RU000363"/>
    </source>
</evidence>
<evidence type="ECO:0000256" key="2">
    <source>
        <dbReference type="ARBA" id="ARBA00023002"/>
    </source>
</evidence>
<organism evidence="5 6">
    <name type="scientific">Cinara cedri</name>
    <dbReference type="NCBI Taxonomy" id="506608"/>
    <lineage>
        <taxon>Eukaryota</taxon>
        <taxon>Metazoa</taxon>
        <taxon>Ecdysozoa</taxon>
        <taxon>Arthropoda</taxon>
        <taxon>Hexapoda</taxon>
        <taxon>Insecta</taxon>
        <taxon>Pterygota</taxon>
        <taxon>Neoptera</taxon>
        <taxon>Paraneoptera</taxon>
        <taxon>Hemiptera</taxon>
        <taxon>Sternorrhyncha</taxon>
        <taxon>Aphidomorpha</taxon>
        <taxon>Aphidoidea</taxon>
        <taxon>Aphididae</taxon>
        <taxon>Lachninae</taxon>
        <taxon>Cinara</taxon>
    </lineage>
</organism>
<reference evidence="5 6" key="1">
    <citation type="submission" date="2019-08" db="EMBL/GenBank/DDBJ databases">
        <authorList>
            <person name="Alioto T."/>
            <person name="Alioto T."/>
            <person name="Gomez Garrido J."/>
        </authorList>
    </citation>
    <scope>NUCLEOTIDE SEQUENCE [LARGE SCALE GENOMIC DNA]</scope>
</reference>
<dbReference type="OrthoDB" id="5840532at2759"/>
<dbReference type="Pfam" id="PF00106">
    <property type="entry name" value="adh_short"/>
    <property type="match status" value="1"/>
</dbReference>
<keyword evidence="6" id="KW-1185">Reference proteome</keyword>
<dbReference type="GO" id="GO:0005811">
    <property type="term" value="C:lipid droplet"/>
    <property type="evidence" value="ECO:0007669"/>
    <property type="project" value="TreeGrafter"/>
</dbReference>
<proteinExistence type="inferred from homology"/>
<dbReference type="PANTHER" id="PTHR24322:SF736">
    <property type="entry name" value="RETINOL DEHYDROGENASE 10"/>
    <property type="match status" value="1"/>
</dbReference>
<dbReference type="AlphaFoldDB" id="A0A5E4NKD0"/>
<dbReference type="PRINTS" id="PR00081">
    <property type="entry name" value="GDHRDH"/>
</dbReference>
<evidence type="ECO:0000256" key="1">
    <source>
        <dbReference type="ARBA" id="ARBA00006484"/>
    </source>
</evidence>
<dbReference type="Proteomes" id="UP000325440">
    <property type="component" value="Unassembled WGS sequence"/>
</dbReference>
<dbReference type="SUPFAM" id="SSF51735">
    <property type="entry name" value="NAD(P)-binding Rossmann-fold domains"/>
    <property type="match status" value="1"/>
</dbReference>
<dbReference type="GO" id="GO:0016616">
    <property type="term" value="F:oxidoreductase activity, acting on the CH-OH group of donors, NAD or NADP as acceptor"/>
    <property type="evidence" value="ECO:0007669"/>
    <property type="project" value="TreeGrafter"/>
</dbReference>
<sequence>MKYSNAEKPPEDNKNFQMPNDPVKVFGSLILLVLILLPNYIWAGIQCLLARRKKVNGQVILITGTARGLGRELALAFHRLGAKIVCVDRDGDGNAVTAEMIRGDGGTVKAFTLDITDREKIRSMHESVKTDFGPIDILVNNAAVVRENIYVNPKSDKLIKEIIDINLLAQFWMNKEILPSMLDRNSGQIVAISSLISLIGTHSLSAYVASKWGVTGMMESLDQELNMLHSKVVLTTACPYFMDSNTEITKNINISFPAIPLRICCDKIVDGILKNRKVFTVPSYLYLLIMFYKILPSNLQYYTQDLFGGSYRYGKSDYEILKKYQRE</sequence>
<feature type="transmembrane region" description="Helical" evidence="4">
    <location>
        <begin position="25"/>
        <end position="45"/>
    </location>
</feature>